<reference evidence="1" key="1">
    <citation type="submission" date="2015-04" db="EMBL/GenBank/DDBJ databases">
        <title>The genome sequence of the plant pathogenic Rhizarian Plasmodiophora brassicae reveals insights in its biotrophic life cycle and the origin of chitin synthesis.</title>
        <authorList>
            <person name="Schwelm A."/>
            <person name="Fogelqvist J."/>
            <person name="Knaust A."/>
            <person name="Julke S."/>
            <person name="Lilja T."/>
            <person name="Dhandapani V."/>
            <person name="Bonilla-Rosso G."/>
            <person name="Karlsson M."/>
            <person name="Shevchenko A."/>
            <person name="Choi S.R."/>
            <person name="Kim H.G."/>
            <person name="Park J.Y."/>
            <person name="Lim Y.P."/>
            <person name="Ludwig-Muller J."/>
            <person name="Dixelius C."/>
        </authorList>
    </citation>
    <scope>NUCLEOTIDE SEQUENCE</scope>
    <source>
        <tissue evidence="1">Potato root galls</tissue>
    </source>
</reference>
<proteinExistence type="predicted"/>
<dbReference type="AlphaFoldDB" id="A0A0H5RQJ9"/>
<evidence type="ECO:0000313" key="1">
    <source>
        <dbReference type="EMBL" id="CRZ10984.1"/>
    </source>
</evidence>
<protein>
    <submittedName>
        <fullName evidence="1">Uncharacterized protein</fullName>
    </submittedName>
</protein>
<organism evidence="1">
    <name type="scientific">Spongospora subterranea</name>
    <dbReference type="NCBI Taxonomy" id="70186"/>
    <lineage>
        <taxon>Eukaryota</taxon>
        <taxon>Sar</taxon>
        <taxon>Rhizaria</taxon>
        <taxon>Endomyxa</taxon>
        <taxon>Phytomyxea</taxon>
        <taxon>Plasmodiophorida</taxon>
        <taxon>Plasmodiophoridae</taxon>
        <taxon>Spongospora</taxon>
    </lineage>
</organism>
<sequence length="174" mass="19826">DGGQNALPVTSWWSSITPMDINFSDNGQARQLDGVPITHPQVQVISNSIAYRLHPDVQHALELMSDLIQRDPEQAARKTCEQMGMLMKFMASSSIRDYKSATERMSRVFTLLLNKIHKCSLIARQPRTPEIPKDDLTTASTHEFCRALWQTMKSLVEERCSFEEMLMVISEDLL</sequence>
<feature type="non-terminal residue" evidence="1">
    <location>
        <position position="1"/>
    </location>
</feature>
<accession>A0A0H5RQJ9</accession>
<dbReference type="EMBL" id="HACM01010542">
    <property type="protein sequence ID" value="CRZ10984.1"/>
    <property type="molecule type" value="Transcribed_RNA"/>
</dbReference>
<name>A0A0H5RQJ9_9EUKA</name>